<evidence type="ECO:0000313" key="8">
    <source>
        <dbReference type="EMBL" id="GAA0372167.1"/>
    </source>
</evidence>
<evidence type="ECO:0000256" key="2">
    <source>
        <dbReference type="ARBA" id="ARBA00023015"/>
    </source>
</evidence>
<keyword evidence="9" id="KW-1185">Reference proteome</keyword>
<keyword evidence="5 6" id="KW-0804">Transcription</keyword>
<comment type="subcellular location">
    <subcellularLocation>
        <location evidence="6">Cytoplasm</location>
    </subcellularLocation>
</comment>
<comment type="function">
    <text evidence="6">Sigma factors are initiation factors that promote the attachment of RNA polymerase to specific initiation sites and are then released.</text>
</comment>
<gene>
    <name evidence="6 8" type="primary">sigI</name>
    <name evidence="8" type="ORF">GCM10008932_24290</name>
</gene>
<dbReference type="InterPro" id="IPR014284">
    <property type="entry name" value="RNA_pol_sigma-70_dom"/>
</dbReference>
<evidence type="ECO:0000256" key="3">
    <source>
        <dbReference type="ARBA" id="ARBA00023082"/>
    </source>
</evidence>
<comment type="subunit">
    <text evidence="6">Interacts with RsgI.</text>
</comment>
<feature type="domain" description="RNA polymerase sigma-70 region 2" evidence="7">
    <location>
        <begin position="27"/>
        <end position="94"/>
    </location>
</feature>
<evidence type="ECO:0000313" key="9">
    <source>
        <dbReference type="Proteomes" id="UP001501166"/>
    </source>
</evidence>
<keyword evidence="1 6" id="KW-0963">Cytoplasm</keyword>
<comment type="activity regulation">
    <text evidence="6">Negatively regulated by the anti-sigma-I factor RsgI.</text>
</comment>
<dbReference type="EMBL" id="BAAACW010000167">
    <property type="protein sequence ID" value="GAA0372167.1"/>
    <property type="molecule type" value="Genomic_DNA"/>
</dbReference>
<accession>A0ABN0XTG9</accession>
<keyword evidence="2 6" id="KW-0805">Transcription regulation</keyword>
<dbReference type="PANTHER" id="PTHR30385">
    <property type="entry name" value="SIGMA FACTOR F FLAGELLAR"/>
    <property type="match status" value="1"/>
</dbReference>
<name>A0ABN0XTG9_9LACT</name>
<feature type="short sequence motif" description="Polymerase core binding" evidence="6">
    <location>
        <begin position="50"/>
        <end position="63"/>
    </location>
</feature>
<dbReference type="Gene3D" id="1.10.1740.10">
    <property type="match status" value="1"/>
</dbReference>
<dbReference type="NCBIfam" id="TIGR02937">
    <property type="entry name" value="sigma70-ECF"/>
    <property type="match status" value="1"/>
</dbReference>
<comment type="similarity">
    <text evidence="6">Belongs to the sigma-70 factor family. SigI subfamily.</text>
</comment>
<dbReference type="InterPro" id="IPR013325">
    <property type="entry name" value="RNA_pol_sigma_r2"/>
</dbReference>
<reference evidence="8 9" key="1">
    <citation type="journal article" date="2019" name="Int. J. Syst. Evol. Microbiol.">
        <title>The Global Catalogue of Microorganisms (GCM) 10K type strain sequencing project: providing services to taxonomists for standard genome sequencing and annotation.</title>
        <authorList>
            <consortium name="The Broad Institute Genomics Platform"/>
            <consortium name="The Broad Institute Genome Sequencing Center for Infectious Disease"/>
            <person name="Wu L."/>
            <person name="Ma J."/>
        </authorList>
    </citation>
    <scope>NUCLEOTIDE SEQUENCE [LARGE SCALE GENOMIC DNA]</scope>
    <source>
        <strain evidence="8 9">JCM 12662</strain>
    </source>
</reference>
<evidence type="ECO:0000256" key="6">
    <source>
        <dbReference type="HAMAP-Rule" id="MF_02064"/>
    </source>
</evidence>
<keyword evidence="4 6" id="KW-0238">DNA-binding</keyword>
<evidence type="ECO:0000256" key="4">
    <source>
        <dbReference type="ARBA" id="ARBA00023125"/>
    </source>
</evidence>
<dbReference type="Pfam" id="PF04542">
    <property type="entry name" value="Sigma70_r2"/>
    <property type="match status" value="1"/>
</dbReference>
<dbReference type="HAMAP" id="MF_02064">
    <property type="entry name" value="Sigma70_SigI"/>
    <property type="match status" value="1"/>
</dbReference>
<comment type="caution">
    <text evidence="8">The sequence shown here is derived from an EMBL/GenBank/DDBJ whole genome shotgun (WGS) entry which is preliminary data.</text>
</comment>
<sequence>MKRNDSIVELVNESKKDMQAANDFIVAYMPYIKSETSKFMNRAPIEGQDEELSIAMIAFHEAIQSYSEKRGSFLTFASLLIKNRLIDFWRKNKRHSATLSIDTPIYGEDEEGTIADTLTDGNNPHDTHLVRKATREEIEELTNQLSEFGVSLTDVAENSPKQKRTLDACRDALSYAKKDSKIMATFLRTKRLPLSKIAKGSKVKKKTLERHRKYLVALLLIYSNGYEIIRGHLSQVLKGENA</sequence>
<evidence type="ECO:0000259" key="7">
    <source>
        <dbReference type="Pfam" id="PF04542"/>
    </source>
</evidence>
<evidence type="ECO:0000256" key="5">
    <source>
        <dbReference type="ARBA" id="ARBA00023163"/>
    </source>
</evidence>
<keyword evidence="6" id="KW-0346">Stress response</keyword>
<feature type="DNA-binding region" description="H-T-H motif" evidence="6">
    <location>
        <begin position="194"/>
        <end position="213"/>
    </location>
</feature>
<evidence type="ECO:0000256" key="1">
    <source>
        <dbReference type="ARBA" id="ARBA00022490"/>
    </source>
</evidence>
<proteinExistence type="inferred from homology"/>
<dbReference type="PANTHER" id="PTHR30385:SF6">
    <property type="entry name" value="RNA POLYMERASE SIGMA FACTOR SIGI"/>
    <property type="match status" value="1"/>
</dbReference>
<dbReference type="InterPro" id="IPR014244">
    <property type="entry name" value="RNA_pol_sigma-I"/>
</dbReference>
<keyword evidence="3 6" id="KW-0731">Sigma factor</keyword>
<dbReference type="RefSeq" id="WP_343757016.1">
    <property type="nucleotide sequence ID" value="NZ_BAAACW010000167.1"/>
</dbReference>
<protein>
    <recommendedName>
        <fullName evidence="6">RNA polymerase sigma factor SigI</fullName>
    </recommendedName>
</protein>
<dbReference type="SUPFAM" id="SSF88946">
    <property type="entry name" value="Sigma2 domain of RNA polymerase sigma factors"/>
    <property type="match status" value="1"/>
</dbReference>
<dbReference type="PIRSF" id="PIRSF038953">
    <property type="entry name" value="SigI"/>
    <property type="match status" value="1"/>
</dbReference>
<dbReference type="InterPro" id="IPR007627">
    <property type="entry name" value="RNA_pol_sigma70_r2"/>
</dbReference>
<dbReference type="Proteomes" id="UP001501166">
    <property type="component" value="Unassembled WGS sequence"/>
</dbReference>
<organism evidence="8 9">
    <name type="scientific">Alkalibacterium iburiense</name>
    <dbReference type="NCBI Taxonomy" id="290589"/>
    <lineage>
        <taxon>Bacteria</taxon>
        <taxon>Bacillati</taxon>
        <taxon>Bacillota</taxon>
        <taxon>Bacilli</taxon>
        <taxon>Lactobacillales</taxon>
        <taxon>Carnobacteriaceae</taxon>
        <taxon>Alkalibacterium</taxon>
    </lineage>
</organism>